<dbReference type="Proteomes" id="UP000004705">
    <property type="component" value="Chromosome"/>
</dbReference>
<dbReference type="NCBIfam" id="TIGR03089">
    <property type="entry name" value="TIGR03089 family protein"/>
    <property type="match status" value="1"/>
</dbReference>
<dbReference type="InterPro" id="IPR017523">
    <property type="entry name" value="Rv3268"/>
</dbReference>
<organism evidence="2 3">
    <name type="scientific">Saccharomonospora azurea NA-128</name>
    <dbReference type="NCBI Taxonomy" id="882081"/>
    <lineage>
        <taxon>Bacteria</taxon>
        <taxon>Bacillati</taxon>
        <taxon>Actinomycetota</taxon>
        <taxon>Actinomycetes</taxon>
        <taxon>Pseudonocardiales</taxon>
        <taxon>Pseudonocardiaceae</taxon>
        <taxon>Saccharomonospora</taxon>
    </lineage>
</organism>
<evidence type="ECO:0000256" key="1">
    <source>
        <dbReference type="SAM" id="MobiDB-lite"/>
    </source>
</evidence>
<dbReference type="Gene3D" id="3.40.50.12780">
    <property type="entry name" value="N-terminal domain of ligase-like"/>
    <property type="match status" value="1"/>
</dbReference>
<dbReference type="EMBL" id="CM001466">
    <property type="protein sequence ID" value="EHY90297.1"/>
    <property type="molecule type" value="Genomic_DNA"/>
</dbReference>
<dbReference type="InterPro" id="IPR042099">
    <property type="entry name" value="ANL_N_sf"/>
</dbReference>
<reference evidence="2 3" key="1">
    <citation type="journal article" date="2012" name="Stand. Genomic Sci.">
        <title>Genome sequence of the soil bacterium Saccharomonospora azurea type strain (NA-128(T)).</title>
        <authorList>
            <person name="Klenk H.P."/>
            <person name="Held B."/>
            <person name="Lucas S."/>
            <person name="Lapidus A."/>
            <person name="Copeland A."/>
            <person name="Hammon N."/>
            <person name="Pitluck S."/>
            <person name="Goodwin L.A."/>
            <person name="Han C."/>
            <person name="Tapia R."/>
            <person name="Brambilla E.M."/>
            <person name="Potter G."/>
            <person name="Land M."/>
            <person name="Ivanova N."/>
            <person name="Rohde M."/>
            <person name="Goker M."/>
            <person name="Detter J.C."/>
            <person name="Kyrpides N.C."/>
            <person name="Woyke T."/>
        </authorList>
    </citation>
    <scope>NUCLEOTIDE SEQUENCE [LARGE SCALE GENOMIC DNA]</scope>
    <source>
        <strain evidence="2 3">NA-128</strain>
    </source>
</reference>
<feature type="compositionally biased region" description="Basic and acidic residues" evidence="1">
    <location>
        <begin position="225"/>
        <end position="237"/>
    </location>
</feature>
<evidence type="ECO:0000313" key="3">
    <source>
        <dbReference type="Proteomes" id="UP000004705"/>
    </source>
</evidence>
<dbReference type="OrthoDB" id="3396763at2"/>
<dbReference type="RefSeq" id="WP_005443598.1">
    <property type="nucleotide sequence ID" value="NZ_CM001466.1"/>
</dbReference>
<dbReference type="AlphaFoldDB" id="H8G6M7"/>
<dbReference type="HOGENOM" id="CLU_076053_1_0_11"/>
<dbReference type="SUPFAM" id="SSF56801">
    <property type="entry name" value="Acetyl-CoA synthetase-like"/>
    <property type="match status" value="1"/>
</dbReference>
<protein>
    <submittedName>
        <fullName evidence="2">TIGR03089 family protein</fullName>
    </submittedName>
</protein>
<gene>
    <name evidence="2" type="ORF">SacazDRAFT_03423</name>
</gene>
<sequence length="237" mass="24820">MSLTEHLLRPLLSTSAGRPLITHYDDAVGSRIELSVATLANWAAKTANWLVEEFDVEPGDEVAVDLPAHWQTAGVLFGAWWCGAHVVGVADASTAAVAFVGPDADGSPARDTAVVALDPLGRGLSTPAADGTFDYLNEARACGDDFSPLLPIDGDTPALLGTTCDDLLARARDRATALGIGDGDRVYSTRDWTLPDGVVDALLAPVVAGAHVVQVTHPDPARAQAHRDAERTTVELP</sequence>
<accession>H8G6M7</accession>
<evidence type="ECO:0000313" key="2">
    <source>
        <dbReference type="EMBL" id="EHY90297.1"/>
    </source>
</evidence>
<name>H8G6M7_9PSEU</name>
<proteinExistence type="predicted"/>
<keyword evidence="3" id="KW-1185">Reference proteome</keyword>
<feature type="region of interest" description="Disordered" evidence="1">
    <location>
        <begin position="218"/>
        <end position="237"/>
    </location>
</feature>